<proteinExistence type="predicted"/>
<feature type="non-terminal residue" evidence="2">
    <location>
        <position position="178"/>
    </location>
</feature>
<protein>
    <recommendedName>
        <fullName evidence="1">Transposase Helix-turn-helix domain-containing protein</fullName>
    </recommendedName>
</protein>
<evidence type="ECO:0000259" key="1">
    <source>
        <dbReference type="Pfam" id="PF13613"/>
    </source>
</evidence>
<feature type="domain" description="Transposase Helix-turn-helix" evidence="1">
    <location>
        <begin position="86"/>
        <end position="136"/>
    </location>
</feature>
<accession>C3Y7P1</accession>
<sequence length="178" mass="20847">NLKTSVQNLEAQLKEFKATKFCPHSFKYDDDSMKFYTGFPNFDMFMAVFEYLASKASHLQYWRSHKNVQDSKPYQTPGKGKPGPKRKLCLLDEFFVVLVRLKVGLFNKDLAFRFNISESTVSRIVNTWVNFLYEEIPLLFPFPTQEDIRSNMPLQFSQYPTTRVIIDCTEIFIQKPSA</sequence>
<dbReference type="InParanoid" id="C3Y7P1"/>
<dbReference type="AlphaFoldDB" id="C3Y7P1"/>
<name>C3Y7P1_BRAFL</name>
<feature type="non-terminal residue" evidence="2">
    <location>
        <position position="1"/>
    </location>
</feature>
<dbReference type="Pfam" id="PF13613">
    <property type="entry name" value="HTH_Tnp_4"/>
    <property type="match status" value="1"/>
</dbReference>
<dbReference type="PANTHER" id="PTHR23080:SF142">
    <property type="entry name" value="SI:CH211-69L10.4"/>
    <property type="match status" value="1"/>
</dbReference>
<dbReference type="EMBL" id="GG666489">
    <property type="protein sequence ID" value="EEN63869.1"/>
    <property type="molecule type" value="Genomic_DNA"/>
</dbReference>
<evidence type="ECO:0000313" key="2">
    <source>
        <dbReference type="EMBL" id="EEN63869.1"/>
    </source>
</evidence>
<gene>
    <name evidence="2" type="ORF">BRAFLDRAFT_199534</name>
</gene>
<dbReference type="eggNOG" id="ENOG502S5QI">
    <property type="taxonomic scope" value="Eukaryota"/>
</dbReference>
<dbReference type="PANTHER" id="PTHR23080">
    <property type="entry name" value="THAP DOMAIN PROTEIN"/>
    <property type="match status" value="1"/>
</dbReference>
<organism>
    <name type="scientific">Branchiostoma floridae</name>
    <name type="common">Florida lancelet</name>
    <name type="synonym">Amphioxus</name>
    <dbReference type="NCBI Taxonomy" id="7739"/>
    <lineage>
        <taxon>Eukaryota</taxon>
        <taxon>Metazoa</taxon>
        <taxon>Chordata</taxon>
        <taxon>Cephalochordata</taxon>
        <taxon>Leptocardii</taxon>
        <taxon>Amphioxiformes</taxon>
        <taxon>Branchiostomatidae</taxon>
        <taxon>Branchiostoma</taxon>
    </lineage>
</organism>
<dbReference type="InterPro" id="IPR027805">
    <property type="entry name" value="Transposase_HTH_dom"/>
</dbReference>
<reference evidence="2" key="1">
    <citation type="journal article" date="2008" name="Nature">
        <title>The amphioxus genome and the evolution of the chordate karyotype.</title>
        <authorList>
            <consortium name="US DOE Joint Genome Institute (JGI-PGF)"/>
            <person name="Putnam N.H."/>
            <person name="Butts T."/>
            <person name="Ferrier D.E.K."/>
            <person name="Furlong R.F."/>
            <person name="Hellsten U."/>
            <person name="Kawashima T."/>
            <person name="Robinson-Rechavi M."/>
            <person name="Shoguchi E."/>
            <person name="Terry A."/>
            <person name="Yu J.-K."/>
            <person name="Benito-Gutierrez E.L."/>
            <person name="Dubchak I."/>
            <person name="Garcia-Fernandez J."/>
            <person name="Gibson-Brown J.J."/>
            <person name="Grigoriev I.V."/>
            <person name="Horton A.C."/>
            <person name="de Jong P.J."/>
            <person name="Jurka J."/>
            <person name="Kapitonov V.V."/>
            <person name="Kohara Y."/>
            <person name="Kuroki Y."/>
            <person name="Lindquist E."/>
            <person name="Lucas S."/>
            <person name="Osoegawa K."/>
            <person name="Pennacchio L.A."/>
            <person name="Salamov A.A."/>
            <person name="Satou Y."/>
            <person name="Sauka-Spengler T."/>
            <person name="Schmutz J."/>
            <person name="Shin-I T."/>
            <person name="Toyoda A."/>
            <person name="Bronner-Fraser M."/>
            <person name="Fujiyama A."/>
            <person name="Holland L.Z."/>
            <person name="Holland P.W.H."/>
            <person name="Satoh N."/>
            <person name="Rokhsar D.S."/>
        </authorList>
    </citation>
    <scope>NUCLEOTIDE SEQUENCE [LARGE SCALE GENOMIC DNA]</scope>
    <source>
        <strain evidence="2">S238N-H82</strain>
        <tissue evidence="2">Testes</tissue>
    </source>
</reference>